<comment type="caution">
    <text evidence="2">The sequence shown here is derived from an EMBL/GenBank/DDBJ whole genome shotgun (WGS) entry which is preliminary data.</text>
</comment>
<gene>
    <name evidence="2" type="ORF">C1H69_16895</name>
</gene>
<evidence type="ECO:0000313" key="3">
    <source>
        <dbReference type="Proteomes" id="UP000235803"/>
    </source>
</evidence>
<reference evidence="2 3" key="1">
    <citation type="submission" date="2018-01" db="EMBL/GenBank/DDBJ databases">
        <title>Halomonas endophytica sp. nov., isolated from storage liquid in the stems of Populus euphratica.</title>
        <authorList>
            <person name="Chen C."/>
        </authorList>
    </citation>
    <scope>NUCLEOTIDE SEQUENCE [LARGE SCALE GENOMIC DNA]</scope>
    <source>
        <strain evidence="2 3">MC28</strain>
    </source>
</reference>
<dbReference type="InterPro" id="IPR011576">
    <property type="entry name" value="Pyridox_Oxase_N"/>
</dbReference>
<evidence type="ECO:0000313" key="2">
    <source>
        <dbReference type="EMBL" id="PMR73619.1"/>
    </source>
</evidence>
<proteinExistence type="predicted"/>
<keyword evidence="3" id="KW-1185">Reference proteome</keyword>
<dbReference type="RefSeq" id="WP_102654576.1">
    <property type="nucleotide sequence ID" value="NZ_PNRF01000034.1"/>
</dbReference>
<feature type="domain" description="Pyridoxamine 5'-phosphate oxidase N-terminal" evidence="1">
    <location>
        <begin position="152"/>
        <end position="252"/>
    </location>
</feature>
<dbReference type="OrthoDB" id="9796486at2"/>
<dbReference type="Gene3D" id="2.30.110.10">
    <property type="entry name" value="Electron Transport, Fmn-binding Protein, Chain A"/>
    <property type="match status" value="1"/>
</dbReference>
<dbReference type="PANTHER" id="PTHR42815">
    <property type="entry name" value="FAD-BINDING, PUTATIVE (AFU_ORTHOLOGUE AFUA_6G07600)-RELATED"/>
    <property type="match status" value="1"/>
</dbReference>
<dbReference type="InterPro" id="IPR012349">
    <property type="entry name" value="Split_barrel_FMN-bd"/>
</dbReference>
<dbReference type="PANTHER" id="PTHR42815:SF2">
    <property type="entry name" value="FAD-BINDING, PUTATIVE (AFU_ORTHOLOGUE AFUA_6G07600)-RELATED"/>
    <property type="match status" value="1"/>
</dbReference>
<organism evidence="2 3">
    <name type="scientific">Billgrantia endophytica</name>
    <dbReference type="NCBI Taxonomy" id="2033802"/>
    <lineage>
        <taxon>Bacteria</taxon>
        <taxon>Pseudomonadati</taxon>
        <taxon>Pseudomonadota</taxon>
        <taxon>Gammaproteobacteria</taxon>
        <taxon>Oceanospirillales</taxon>
        <taxon>Halomonadaceae</taxon>
        <taxon>Billgrantia</taxon>
    </lineage>
</organism>
<dbReference type="AlphaFoldDB" id="A0A2N7TZK5"/>
<dbReference type="Pfam" id="PF01243">
    <property type="entry name" value="PNPOx_N"/>
    <property type="match status" value="1"/>
</dbReference>
<name>A0A2N7TZK5_9GAMM</name>
<dbReference type="Proteomes" id="UP000235803">
    <property type="component" value="Unassembled WGS sequence"/>
</dbReference>
<sequence length="332" mass="35935">MEQFLSTIDDLEARIGKTPNLAKLKTIDHLDEGALTWLAASPLMMASFGGKEGIGVTFGAAAPGWVSGNSAELQIPAAMIDDPDMARTGVSFGSFFMIPLINELLRVNGRVIGNDGEVIHIAVQECYLHCGKALLRSKFWQTGSAVQSPTTLDQVFDSARFLALGTIDANGYADISPKGDPARAMVQLDTDMLWFADRPGNKRIDSFRNIVSQPHVAAIVMIPGSPYVARLVGTARISDDPVIRTRFAVQEKVPALVTAISDLSVELMQSDALVRAASWIATPVPPDVEPARITLAHLKLNNNLEAQQAAAAMSEPGFVEQKMQEDYKKNLY</sequence>
<accession>A0A2N7TZK5</accession>
<dbReference type="EMBL" id="PNRF01000034">
    <property type="protein sequence ID" value="PMR73619.1"/>
    <property type="molecule type" value="Genomic_DNA"/>
</dbReference>
<dbReference type="SUPFAM" id="SSF50475">
    <property type="entry name" value="FMN-binding split barrel"/>
    <property type="match status" value="1"/>
</dbReference>
<evidence type="ECO:0000259" key="1">
    <source>
        <dbReference type="Pfam" id="PF01243"/>
    </source>
</evidence>
<protein>
    <submittedName>
        <fullName evidence="2">Pyridoxamine 5-phosphate oxidase</fullName>
    </submittedName>
</protein>